<sequence length="282" mass="31687">MTRIRQVIRYMKELESGFDRTLLPLPTETVFLKPAGSLSGRYLPFEADPHDEEDYSGIVSIPWLWQPTEEATPSRWYPARTKGHSRGTIINPKTRKAISYSSTYEMNLAYMLCASRHIALVEDQPSAVPVPTEDGEKMHTIDYRTTMITSRNRIVVAVRPSWLLEKDGLPETIASINLGSLEGFADEAIILTEKEITDARGWNGKSVLRALNSAVADDNERLRDFASKFQGTVSLMTLTAGFEEAAAATNAVWCLIHDEVLVPVRPDLRLVDAPFVRFNHNH</sequence>
<protein>
    <submittedName>
        <fullName evidence="1">Uncharacterized protein</fullName>
    </submittedName>
</protein>
<dbReference type="RefSeq" id="WP_222263444.1">
    <property type="nucleotide sequence ID" value="NZ_JAAXEB010000027.1"/>
</dbReference>
<dbReference type="Proteomes" id="UP000825699">
    <property type="component" value="Unassembled WGS sequence"/>
</dbReference>
<organism evidence="1 2">
    <name type="scientific">Rhizobium leguminosarum</name>
    <dbReference type="NCBI Taxonomy" id="384"/>
    <lineage>
        <taxon>Bacteria</taxon>
        <taxon>Pseudomonadati</taxon>
        <taxon>Pseudomonadota</taxon>
        <taxon>Alphaproteobacteria</taxon>
        <taxon>Hyphomicrobiales</taxon>
        <taxon>Rhizobiaceae</taxon>
        <taxon>Rhizobium/Agrobacterium group</taxon>
        <taxon>Rhizobium</taxon>
    </lineage>
</organism>
<accession>A0AAJ1EG45</accession>
<evidence type="ECO:0000313" key="2">
    <source>
        <dbReference type="Proteomes" id="UP000825699"/>
    </source>
</evidence>
<dbReference type="EMBL" id="JAAXEP010000003">
    <property type="protein sequence ID" value="MBY5627999.1"/>
    <property type="molecule type" value="Genomic_DNA"/>
</dbReference>
<reference evidence="1" key="1">
    <citation type="submission" date="2020-04" db="EMBL/GenBank/DDBJ databases">
        <title>Global-level population genomics supports evidence of horizontal gene transfer on evolution of Rhizobia in Lentils.</title>
        <authorList>
            <person name="Gai Y."/>
            <person name="Cook D."/>
            <person name="Riely B."/>
        </authorList>
    </citation>
    <scope>NUCLEOTIDE SEQUENCE</scope>
    <source>
        <strain evidence="1">Derici101B</strain>
    </source>
</reference>
<comment type="caution">
    <text evidence="1">The sequence shown here is derived from an EMBL/GenBank/DDBJ whole genome shotgun (WGS) entry which is preliminary data.</text>
</comment>
<evidence type="ECO:0000313" key="1">
    <source>
        <dbReference type="EMBL" id="MBY5627999.1"/>
    </source>
</evidence>
<proteinExistence type="predicted"/>
<name>A0AAJ1EG45_RHILE</name>
<gene>
    <name evidence="1" type="ORF">HFO42_07710</name>
</gene>
<dbReference type="AlphaFoldDB" id="A0AAJ1EG45"/>